<feature type="compositionally biased region" description="Basic and acidic residues" evidence="6">
    <location>
        <begin position="371"/>
        <end position="383"/>
    </location>
</feature>
<dbReference type="PANTHER" id="PTHR13173">
    <property type="entry name" value="WW DOMAIN BINDING PROTEIN 4"/>
    <property type="match status" value="1"/>
</dbReference>
<dbReference type="GO" id="GO:0000398">
    <property type="term" value="P:mRNA splicing, via spliceosome"/>
    <property type="evidence" value="ECO:0007669"/>
    <property type="project" value="InterPro"/>
</dbReference>
<dbReference type="InterPro" id="IPR000690">
    <property type="entry name" value="Matrin/U1-C_Znf_C2H2"/>
</dbReference>
<keyword evidence="3" id="KW-0863">Zinc-finger</keyword>
<dbReference type="KEGG" id="char:122130846"/>
<dbReference type="InterPro" id="IPR003604">
    <property type="entry name" value="Matrin/U1-like-C_Znf_C2H2"/>
</dbReference>
<evidence type="ECO:0000256" key="4">
    <source>
        <dbReference type="ARBA" id="ARBA00022833"/>
    </source>
</evidence>
<dbReference type="PROSITE" id="PS01159">
    <property type="entry name" value="WW_DOMAIN_1"/>
    <property type="match status" value="1"/>
</dbReference>
<evidence type="ECO:0000256" key="6">
    <source>
        <dbReference type="SAM" id="MobiDB-lite"/>
    </source>
</evidence>
<protein>
    <submittedName>
        <fullName evidence="10">WW domain-binding protein 4</fullName>
    </submittedName>
</protein>
<feature type="compositionally biased region" description="Basic and acidic residues" evidence="6">
    <location>
        <begin position="276"/>
        <end position="293"/>
    </location>
</feature>
<feature type="compositionally biased region" description="Basic and acidic residues" evidence="6">
    <location>
        <begin position="39"/>
        <end position="63"/>
    </location>
</feature>
<dbReference type="CDD" id="cd00201">
    <property type="entry name" value="WW"/>
    <property type="match status" value="2"/>
</dbReference>
<feature type="domain" description="WW" evidence="7">
    <location>
        <begin position="188"/>
        <end position="221"/>
    </location>
</feature>
<feature type="compositionally biased region" description="Low complexity" evidence="6">
    <location>
        <begin position="176"/>
        <end position="192"/>
    </location>
</feature>
<reference evidence="10" key="1">
    <citation type="submission" date="2025-08" db="UniProtKB">
        <authorList>
            <consortium name="RefSeq"/>
        </authorList>
    </citation>
    <scope>IDENTIFICATION</scope>
</reference>
<dbReference type="Proteomes" id="UP000515152">
    <property type="component" value="Unplaced"/>
</dbReference>
<dbReference type="OrthoDB" id="191651at2759"/>
<feature type="compositionally biased region" description="Basic and acidic residues" evidence="6">
    <location>
        <begin position="308"/>
        <end position="327"/>
    </location>
</feature>
<dbReference type="SMART" id="SM00451">
    <property type="entry name" value="ZnF_U1"/>
    <property type="match status" value="1"/>
</dbReference>
<feature type="domain" description="Matrin-type" evidence="8">
    <location>
        <begin position="11"/>
        <end position="42"/>
    </location>
</feature>
<feature type="compositionally biased region" description="Acidic residues" evidence="6">
    <location>
        <begin position="294"/>
        <end position="307"/>
    </location>
</feature>
<evidence type="ECO:0000256" key="5">
    <source>
        <dbReference type="ARBA" id="ARBA00023242"/>
    </source>
</evidence>
<sequence length="418" mass="46882">MADYWKSQPKKFCQYCKCWIADNKPSVEFHERGKNHKQNVADKIDEIKKRSMDKAKQEDRQSKEFAAMEEAALKAYEQDIKRLQMESGASETELQSTAPQQKEPQSRAPPPKVPQQQSKKQKQKQKQKQKEKASPEASSNSGSDAWVEALTDDGQSYYYNSVTGESKWEKPGGFQGQSESLAQAEEQSESGSPWMEAVSPDGYPYFYNSETGESSWEKPADYHSGGSSVAALVEGLEDPSPPKPEPLSEDENSSNGAKDAEETEKSTAPKTSFWKRKAECRKAEVPEKEGEVKEETEEGAGAEAEENESSRDSSDPAPAKEEQEVRPAKKPRINPYGVWEQIQEEEDPYENVDWQLPKVDTGGIVPAPTEIPREPKPKFRERLITSLGDEGSSGATFRKRKTDNGKSRSLRQRGKDDD</sequence>
<organism evidence="9 10">
    <name type="scientific">Clupea harengus</name>
    <name type="common">Atlantic herring</name>
    <dbReference type="NCBI Taxonomy" id="7950"/>
    <lineage>
        <taxon>Eukaryota</taxon>
        <taxon>Metazoa</taxon>
        <taxon>Chordata</taxon>
        <taxon>Craniata</taxon>
        <taxon>Vertebrata</taxon>
        <taxon>Euteleostomi</taxon>
        <taxon>Actinopterygii</taxon>
        <taxon>Neopterygii</taxon>
        <taxon>Teleostei</taxon>
        <taxon>Clupei</taxon>
        <taxon>Clupeiformes</taxon>
        <taxon>Clupeoidei</taxon>
        <taxon>Clupeidae</taxon>
        <taxon>Clupea</taxon>
    </lineage>
</organism>
<evidence type="ECO:0000256" key="3">
    <source>
        <dbReference type="ARBA" id="ARBA00022771"/>
    </source>
</evidence>
<dbReference type="InterPro" id="IPR013085">
    <property type="entry name" value="U1-CZ_Znf_C2H2"/>
</dbReference>
<dbReference type="RefSeq" id="XP_042561584.1">
    <property type="nucleotide sequence ID" value="XM_042705650.1"/>
</dbReference>
<name>A0A8M1KIE7_CLUHA</name>
<dbReference type="InterPro" id="IPR001202">
    <property type="entry name" value="WW_dom"/>
</dbReference>
<dbReference type="Pfam" id="PF00397">
    <property type="entry name" value="WW"/>
    <property type="match status" value="2"/>
</dbReference>
<evidence type="ECO:0000259" key="8">
    <source>
        <dbReference type="PROSITE" id="PS50171"/>
    </source>
</evidence>
<evidence type="ECO:0000259" key="7">
    <source>
        <dbReference type="PROSITE" id="PS50020"/>
    </source>
</evidence>
<dbReference type="Pfam" id="PF06220">
    <property type="entry name" value="zf-U1"/>
    <property type="match status" value="1"/>
</dbReference>
<dbReference type="SMART" id="SM00456">
    <property type="entry name" value="WW"/>
    <property type="match status" value="2"/>
</dbReference>
<dbReference type="PROSITE" id="PS50020">
    <property type="entry name" value="WW_DOMAIN_2"/>
    <property type="match status" value="2"/>
</dbReference>
<dbReference type="InterPro" id="IPR040023">
    <property type="entry name" value="WBP4"/>
</dbReference>
<gene>
    <name evidence="10" type="primary">wbp4</name>
</gene>
<feature type="region of interest" description="Disordered" evidence="6">
    <location>
        <begin position="30"/>
        <end position="63"/>
    </location>
</feature>
<feature type="compositionally biased region" description="Basic and acidic residues" evidence="6">
    <location>
        <begin position="258"/>
        <end position="267"/>
    </location>
</feature>
<evidence type="ECO:0000256" key="1">
    <source>
        <dbReference type="ARBA" id="ARBA00004123"/>
    </source>
</evidence>
<dbReference type="GO" id="GO:0003723">
    <property type="term" value="F:RNA binding"/>
    <property type="evidence" value="ECO:0007669"/>
    <property type="project" value="TreeGrafter"/>
</dbReference>
<evidence type="ECO:0000256" key="2">
    <source>
        <dbReference type="ARBA" id="ARBA00022723"/>
    </source>
</evidence>
<feature type="compositionally biased region" description="Polar residues" evidence="6">
    <location>
        <begin position="87"/>
        <end position="103"/>
    </location>
</feature>
<dbReference type="AlphaFoldDB" id="A0A8M1KIE7"/>
<comment type="subcellular location">
    <subcellularLocation>
        <location evidence="1">Nucleus</location>
    </subcellularLocation>
</comment>
<keyword evidence="9" id="KW-1185">Reference proteome</keyword>
<keyword evidence="2" id="KW-0479">Metal-binding</keyword>
<keyword evidence="4" id="KW-0862">Zinc</keyword>
<feature type="region of interest" description="Disordered" evidence="6">
    <location>
        <begin position="164"/>
        <end position="336"/>
    </location>
</feature>
<feature type="region of interest" description="Disordered" evidence="6">
    <location>
        <begin position="82"/>
        <end position="148"/>
    </location>
</feature>
<evidence type="ECO:0000313" key="9">
    <source>
        <dbReference type="Proteomes" id="UP000515152"/>
    </source>
</evidence>
<dbReference type="PANTHER" id="PTHR13173:SF10">
    <property type="entry name" value="WW DOMAIN-BINDING PROTEIN 4"/>
    <property type="match status" value="1"/>
</dbReference>
<accession>A0A8M1KIE7</accession>
<feature type="domain" description="WW" evidence="7">
    <location>
        <begin position="140"/>
        <end position="173"/>
    </location>
</feature>
<feature type="region of interest" description="Disordered" evidence="6">
    <location>
        <begin position="360"/>
        <end position="418"/>
    </location>
</feature>
<keyword evidence="5" id="KW-0539">Nucleus</keyword>
<dbReference type="CTD" id="11193"/>
<evidence type="ECO:0000313" key="10">
    <source>
        <dbReference type="RefSeq" id="XP_042561584.1"/>
    </source>
</evidence>
<dbReference type="GO" id="GO:0071011">
    <property type="term" value="C:precatalytic spliceosome"/>
    <property type="evidence" value="ECO:0007669"/>
    <property type="project" value="TreeGrafter"/>
</dbReference>
<proteinExistence type="predicted"/>
<dbReference type="GO" id="GO:0008270">
    <property type="term" value="F:zinc ion binding"/>
    <property type="evidence" value="ECO:0007669"/>
    <property type="project" value="UniProtKB-KW"/>
</dbReference>
<dbReference type="PROSITE" id="PS50171">
    <property type="entry name" value="ZF_MATRIN"/>
    <property type="match status" value="1"/>
</dbReference>
<dbReference type="GeneID" id="122130846"/>